<comment type="caution">
    <text evidence="2">The sequence shown here is derived from an EMBL/GenBank/DDBJ whole genome shotgun (WGS) entry which is preliminary data.</text>
</comment>
<evidence type="ECO:0000313" key="3">
    <source>
        <dbReference type="Proteomes" id="UP000593562"/>
    </source>
</evidence>
<feature type="compositionally biased region" description="Polar residues" evidence="1">
    <location>
        <begin position="1"/>
        <end position="16"/>
    </location>
</feature>
<evidence type="ECO:0000256" key="1">
    <source>
        <dbReference type="SAM" id="MobiDB-lite"/>
    </source>
</evidence>
<accession>A0A7J7C1R8</accession>
<feature type="compositionally biased region" description="Low complexity" evidence="1">
    <location>
        <begin position="594"/>
        <end position="604"/>
    </location>
</feature>
<dbReference type="InterPro" id="IPR029005">
    <property type="entry name" value="LIM-bd/SEUSS"/>
</dbReference>
<reference evidence="2 3" key="1">
    <citation type="journal article" date="2020" name="Nat. Commun.">
        <title>Genome of Tripterygium wilfordii and identification of cytochrome P450 involved in triptolide biosynthesis.</title>
        <authorList>
            <person name="Tu L."/>
            <person name="Su P."/>
            <person name="Zhang Z."/>
            <person name="Gao L."/>
            <person name="Wang J."/>
            <person name="Hu T."/>
            <person name="Zhou J."/>
            <person name="Zhang Y."/>
            <person name="Zhao Y."/>
            <person name="Liu Y."/>
            <person name="Song Y."/>
            <person name="Tong Y."/>
            <person name="Lu Y."/>
            <person name="Yang J."/>
            <person name="Xu C."/>
            <person name="Jia M."/>
            <person name="Peters R.J."/>
            <person name="Huang L."/>
            <person name="Gao W."/>
        </authorList>
    </citation>
    <scope>NUCLEOTIDE SEQUENCE [LARGE SCALE GENOMIC DNA]</scope>
    <source>
        <strain evidence="3">cv. XIE 37</strain>
        <tissue evidence="2">Leaf</tissue>
    </source>
</reference>
<feature type="region of interest" description="Disordered" evidence="1">
    <location>
        <begin position="636"/>
        <end position="721"/>
    </location>
</feature>
<protein>
    <submittedName>
        <fullName evidence="2">SEUSS transcriptional co-regulator isoform 1</fullName>
    </submittedName>
</protein>
<sequence length="854" mass="93827">MLPSGPTTRSNSSILGSQGGSVHPQSTFSSLISPQSQYSMSLLGTSNPNMSSLLNQNFGNGANTGLSGLGDFQRGSVDNTAESVASDFSLTLQGQNQQFANNAGNTTLLDQHQSNVQQFQQKKFRRGQQLMHQFPVSNLQVQQQQPQFQSLQRGSGTKLPVKMEPQVVSNSIGPQEQLQSLRNLGPKKLESQKDQIVRGMGPVKLEDRHSDQAAILKQRMQQEQFLQLSRQPSQASAAQMNLLQQQRFFQLQQHQQQQLLKALPQQQAQLQQKPQNMISRSVGRPTYEPGMCARRLTQYTYQQKHRPDDNNIEFWRKFVAEFFDPSAKKRWCVSLYGNSRQTSGIFPQDTWHCEICNRKPGRGFETTVEVLPRLFKINYDSGTLEELLYVDMPREYQNEAGQIVLDYAKAVQESVFEDLRVVRDGQLRIVFSPDLKICSWEFCARRHEELIPRRLIIPEVSQLGAVAQKYQASAQRASSNLRSPDLQTNCNMFLASTRQLVKALEMPLVNDLGYTKRYVRCLQISEVVNSMKDLIDYSRETGKGPIESLAKFPRKTSRASGPLASAQPDEKQQSSELILNNDHHSAQASTMQPSTSSGNSYGTASTTTSAITIAELLRQNSMNSCIENQMNNPSSSYVGTPVQIPSAGSSTTLPAAQLNASSPFSSSTPSSSNNPNQISQNASTASATTNHIHSRSSAVQIPVQQSSQINDSDPNESPSSLEKLLQEILNSPQFGEAGNAAPYNPAVNNAKRLKRCTQESENFPTSGNCLGGNSTANNSSGIMGGGFGNLGGQNGASATNGRIGATMGSNLVSLAGRVGMSSIHQEAIMNNQQQELADRFLNGIGAMNNFNNLQ</sequence>
<organism evidence="2 3">
    <name type="scientific">Tripterygium wilfordii</name>
    <name type="common">Thunder God vine</name>
    <dbReference type="NCBI Taxonomy" id="458696"/>
    <lineage>
        <taxon>Eukaryota</taxon>
        <taxon>Viridiplantae</taxon>
        <taxon>Streptophyta</taxon>
        <taxon>Embryophyta</taxon>
        <taxon>Tracheophyta</taxon>
        <taxon>Spermatophyta</taxon>
        <taxon>Magnoliopsida</taxon>
        <taxon>eudicotyledons</taxon>
        <taxon>Gunneridae</taxon>
        <taxon>Pentapetalae</taxon>
        <taxon>rosids</taxon>
        <taxon>fabids</taxon>
        <taxon>Celastrales</taxon>
        <taxon>Celastraceae</taxon>
        <taxon>Tripterygium</taxon>
    </lineage>
</organism>
<keyword evidence="3" id="KW-1185">Reference proteome</keyword>
<evidence type="ECO:0000313" key="2">
    <source>
        <dbReference type="EMBL" id="KAF5727716.1"/>
    </source>
</evidence>
<feature type="compositionally biased region" description="Low complexity" evidence="1">
    <location>
        <begin position="659"/>
        <end position="683"/>
    </location>
</feature>
<dbReference type="InParanoid" id="A0A7J7C1R8"/>
<feature type="region of interest" description="Disordered" evidence="1">
    <location>
        <begin position="1"/>
        <end position="29"/>
    </location>
</feature>
<feature type="compositionally biased region" description="Polar residues" evidence="1">
    <location>
        <begin position="684"/>
        <end position="720"/>
    </location>
</feature>
<dbReference type="Pfam" id="PF01803">
    <property type="entry name" value="LIM_bind"/>
    <property type="match status" value="1"/>
</dbReference>
<dbReference type="AlphaFoldDB" id="A0A7J7C1R8"/>
<proteinExistence type="predicted"/>
<gene>
    <name evidence="2" type="ORF">HS088_TW22G01413</name>
</gene>
<dbReference type="Proteomes" id="UP000593562">
    <property type="component" value="Unassembled WGS sequence"/>
</dbReference>
<dbReference type="EMBL" id="JAAARO010000022">
    <property type="protein sequence ID" value="KAF5727716.1"/>
    <property type="molecule type" value="Genomic_DNA"/>
</dbReference>
<feature type="region of interest" description="Disordered" evidence="1">
    <location>
        <begin position="545"/>
        <end position="604"/>
    </location>
</feature>
<name>A0A7J7C1R8_TRIWF</name>
<dbReference type="PANTHER" id="PTHR10378">
    <property type="entry name" value="LIM DOMAIN-BINDING PROTEIN"/>
    <property type="match status" value="1"/>
</dbReference>